<dbReference type="Proteomes" id="UP000054564">
    <property type="component" value="Unassembled WGS sequence"/>
</dbReference>
<sequence length="133" mass="15008">MFIGGEEKVEGIFTDLRKGRHAITAHTIPGRVVLQRLRNDIRYLRLDTGPCPPTSGFKFHLTTHNPAQALKIQDRPNHNLVSLLPITIESRLSTFDLNPSSSQAATWSFNRCDFPRAKSLFRDDSSIHSPNTK</sequence>
<dbReference type="AlphaFoldDB" id="A0A0L0VJB3"/>
<proteinExistence type="predicted"/>
<comment type="caution">
    <text evidence="1">The sequence shown here is derived from an EMBL/GenBank/DDBJ whole genome shotgun (WGS) entry which is preliminary data.</text>
</comment>
<name>A0A0L0VJB3_9BASI</name>
<protein>
    <submittedName>
        <fullName evidence="1">Uncharacterized protein</fullName>
    </submittedName>
</protein>
<organism evidence="1 2">
    <name type="scientific">Puccinia striiformis f. sp. tritici PST-78</name>
    <dbReference type="NCBI Taxonomy" id="1165861"/>
    <lineage>
        <taxon>Eukaryota</taxon>
        <taxon>Fungi</taxon>
        <taxon>Dikarya</taxon>
        <taxon>Basidiomycota</taxon>
        <taxon>Pucciniomycotina</taxon>
        <taxon>Pucciniomycetes</taxon>
        <taxon>Pucciniales</taxon>
        <taxon>Pucciniaceae</taxon>
        <taxon>Puccinia</taxon>
    </lineage>
</organism>
<dbReference type="EMBL" id="AJIL01000046">
    <property type="protein sequence ID" value="KNE99358.1"/>
    <property type="molecule type" value="Genomic_DNA"/>
</dbReference>
<evidence type="ECO:0000313" key="2">
    <source>
        <dbReference type="Proteomes" id="UP000054564"/>
    </source>
</evidence>
<gene>
    <name evidence="1" type="ORF">PSTG_07292</name>
</gene>
<reference evidence="2" key="1">
    <citation type="submission" date="2014-03" db="EMBL/GenBank/DDBJ databases">
        <title>The Genome Sequence of Puccinia striiformis f. sp. tritici PST-78.</title>
        <authorList>
            <consortium name="The Broad Institute Genome Sequencing Platform"/>
            <person name="Cuomo C."/>
            <person name="Hulbert S."/>
            <person name="Chen X."/>
            <person name="Walker B."/>
            <person name="Young S.K."/>
            <person name="Zeng Q."/>
            <person name="Gargeya S."/>
            <person name="Fitzgerald M."/>
            <person name="Haas B."/>
            <person name="Abouelleil A."/>
            <person name="Alvarado L."/>
            <person name="Arachchi H.M."/>
            <person name="Berlin A.M."/>
            <person name="Chapman S.B."/>
            <person name="Goldberg J."/>
            <person name="Griggs A."/>
            <person name="Gujja S."/>
            <person name="Hansen M."/>
            <person name="Howarth C."/>
            <person name="Imamovic A."/>
            <person name="Larimer J."/>
            <person name="McCowan C."/>
            <person name="Montmayeur A."/>
            <person name="Murphy C."/>
            <person name="Neiman D."/>
            <person name="Pearson M."/>
            <person name="Priest M."/>
            <person name="Roberts A."/>
            <person name="Saif S."/>
            <person name="Shea T."/>
            <person name="Sisk P."/>
            <person name="Sykes S."/>
            <person name="Wortman J."/>
            <person name="Nusbaum C."/>
            <person name="Birren B."/>
        </authorList>
    </citation>
    <scope>NUCLEOTIDE SEQUENCE [LARGE SCALE GENOMIC DNA]</scope>
    <source>
        <strain evidence="2">race PST-78</strain>
    </source>
</reference>
<evidence type="ECO:0000313" key="1">
    <source>
        <dbReference type="EMBL" id="KNE99358.1"/>
    </source>
</evidence>
<accession>A0A0L0VJB3</accession>
<keyword evidence="2" id="KW-1185">Reference proteome</keyword>